<accession>A0AAD8HYI1</accession>
<keyword evidence="2" id="KW-0677">Repeat</keyword>
<dbReference type="AlphaFoldDB" id="A0AAD8HYI1"/>
<keyword evidence="5" id="KW-1185">Reference proteome</keyword>
<dbReference type="NCBIfam" id="TIGR00756">
    <property type="entry name" value="PPR"/>
    <property type="match status" value="3"/>
</dbReference>
<dbReference type="InterPro" id="IPR011990">
    <property type="entry name" value="TPR-like_helical_dom_sf"/>
</dbReference>
<proteinExistence type="inferred from homology"/>
<evidence type="ECO:0000313" key="5">
    <source>
        <dbReference type="Proteomes" id="UP001237642"/>
    </source>
</evidence>
<name>A0AAD8HYI1_9APIA</name>
<dbReference type="EMBL" id="JAUIZM010000007">
    <property type="protein sequence ID" value="KAK1375368.1"/>
    <property type="molecule type" value="Genomic_DNA"/>
</dbReference>
<dbReference type="Gene3D" id="1.25.40.10">
    <property type="entry name" value="Tetratricopeptide repeat domain"/>
    <property type="match status" value="2"/>
</dbReference>
<feature type="repeat" description="PPR" evidence="3">
    <location>
        <begin position="138"/>
        <end position="172"/>
    </location>
</feature>
<dbReference type="InterPro" id="IPR002885">
    <property type="entry name" value="PPR_rpt"/>
</dbReference>
<evidence type="ECO:0000256" key="1">
    <source>
        <dbReference type="ARBA" id="ARBA00007626"/>
    </source>
</evidence>
<comment type="similarity">
    <text evidence="1">Belongs to the PPR family. P subfamily.</text>
</comment>
<dbReference type="Pfam" id="PF13041">
    <property type="entry name" value="PPR_2"/>
    <property type="match status" value="1"/>
</dbReference>
<dbReference type="Pfam" id="PF01535">
    <property type="entry name" value="PPR"/>
    <property type="match status" value="1"/>
</dbReference>
<reference evidence="4" key="1">
    <citation type="submission" date="2023-02" db="EMBL/GenBank/DDBJ databases">
        <title>Genome of toxic invasive species Heracleum sosnowskyi carries increased number of genes despite the absence of recent whole-genome duplications.</title>
        <authorList>
            <person name="Schelkunov M."/>
            <person name="Shtratnikova V."/>
            <person name="Makarenko M."/>
            <person name="Klepikova A."/>
            <person name="Omelchenko D."/>
            <person name="Novikova G."/>
            <person name="Obukhova E."/>
            <person name="Bogdanov V."/>
            <person name="Penin A."/>
            <person name="Logacheva M."/>
        </authorList>
    </citation>
    <scope>NUCLEOTIDE SEQUENCE</scope>
    <source>
        <strain evidence="4">Hsosn_3</strain>
        <tissue evidence="4">Leaf</tissue>
    </source>
</reference>
<evidence type="ECO:0000256" key="3">
    <source>
        <dbReference type="PROSITE-ProRule" id="PRU00708"/>
    </source>
</evidence>
<organism evidence="4 5">
    <name type="scientific">Heracleum sosnowskyi</name>
    <dbReference type="NCBI Taxonomy" id="360622"/>
    <lineage>
        <taxon>Eukaryota</taxon>
        <taxon>Viridiplantae</taxon>
        <taxon>Streptophyta</taxon>
        <taxon>Embryophyta</taxon>
        <taxon>Tracheophyta</taxon>
        <taxon>Spermatophyta</taxon>
        <taxon>Magnoliopsida</taxon>
        <taxon>eudicotyledons</taxon>
        <taxon>Gunneridae</taxon>
        <taxon>Pentapetalae</taxon>
        <taxon>asterids</taxon>
        <taxon>campanulids</taxon>
        <taxon>Apiales</taxon>
        <taxon>Apiaceae</taxon>
        <taxon>Apioideae</taxon>
        <taxon>apioid superclade</taxon>
        <taxon>Tordylieae</taxon>
        <taxon>Tordyliinae</taxon>
        <taxon>Heracleum</taxon>
    </lineage>
</organism>
<reference evidence="4" key="2">
    <citation type="submission" date="2023-05" db="EMBL/GenBank/DDBJ databases">
        <authorList>
            <person name="Schelkunov M.I."/>
        </authorList>
    </citation>
    <scope>NUCLEOTIDE SEQUENCE</scope>
    <source>
        <strain evidence="4">Hsosn_3</strain>
        <tissue evidence="4">Leaf</tissue>
    </source>
</reference>
<dbReference type="InterPro" id="IPR051240">
    <property type="entry name" value="Mito_RNA-Proc/Resp"/>
</dbReference>
<sequence>MAIKTMIRWPKKISRSLVEQLIQAEKDPQKALVIFDAAAAEAYGRVHKPGEVIRIFKKMKEYDCEATPKSYVTVYSILVNENQLKVAIKFYKYMRQMGIPPSVVSLNVLIKALCKNGGTINAALQIFHEMPSHGCSPDSYTYGTLINGMCRLKRVREAKELFAEMGTKGCLPSVVTYC</sequence>
<dbReference type="PROSITE" id="PS51375">
    <property type="entry name" value="PPR"/>
    <property type="match status" value="3"/>
</dbReference>
<dbReference type="PANTHER" id="PTHR47933:SF11">
    <property type="entry name" value="PENTATRICOPEPTIDE REPEAT-CONTAINING PROTEIN 2"/>
    <property type="match status" value="1"/>
</dbReference>
<dbReference type="GO" id="GO:0003729">
    <property type="term" value="F:mRNA binding"/>
    <property type="evidence" value="ECO:0007669"/>
    <property type="project" value="TreeGrafter"/>
</dbReference>
<protein>
    <recommendedName>
        <fullName evidence="6">Pentatricopeptide repeat-containing protein</fullName>
    </recommendedName>
</protein>
<comment type="caution">
    <text evidence="4">The sequence shown here is derived from an EMBL/GenBank/DDBJ whole genome shotgun (WGS) entry which is preliminary data.</text>
</comment>
<evidence type="ECO:0000313" key="4">
    <source>
        <dbReference type="EMBL" id="KAK1375368.1"/>
    </source>
</evidence>
<dbReference type="Proteomes" id="UP001237642">
    <property type="component" value="Unassembled WGS sequence"/>
</dbReference>
<dbReference type="PANTHER" id="PTHR47933">
    <property type="entry name" value="PENTATRICOPEPTIDE REPEAT-CONTAINING PROTEIN 1, MITOCHONDRIAL"/>
    <property type="match status" value="1"/>
</dbReference>
<feature type="repeat" description="PPR" evidence="3">
    <location>
        <begin position="102"/>
        <end position="137"/>
    </location>
</feature>
<gene>
    <name evidence="4" type="ORF">POM88_031561</name>
</gene>
<evidence type="ECO:0008006" key="6">
    <source>
        <dbReference type="Google" id="ProtNLM"/>
    </source>
</evidence>
<feature type="repeat" description="PPR" evidence="3">
    <location>
        <begin position="67"/>
        <end position="101"/>
    </location>
</feature>
<evidence type="ECO:0000256" key="2">
    <source>
        <dbReference type="ARBA" id="ARBA00022737"/>
    </source>
</evidence>